<dbReference type="GO" id="GO:0047001">
    <property type="term" value="F:2-dehydro-3-deoxy-D-gluconate 5-dehydrogenase activity"/>
    <property type="evidence" value="ECO:0007669"/>
    <property type="project" value="UniProtKB-EC"/>
</dbReference>
<evidence type="ECO:0000256" key="1">
    <source>
        <dbReference type="SAM" id="MobiDB-lite"/>
    </source>
</evidence>
<feature type="non-terminal residue" evidence="2">
    <location>
        <position position="1"/>
    </location>
</feature>
<dbReference type="EMBL" id="CADCUW010000084">
    <property type="protein sequence ID" value="CAA9391450.1"/>
    <property type="molecule type" value="Genomic_DNA"/>
</dbReference>
<protein>
    <submittedName>
        <fullName evidence="2">2-dehydro-3-deoxy-D-gluconate 5-dehydrogenase @ 2-deoxy-D-gluconate 3-dehydrogenase</fullName>
        <ecNumber evidence="2">1.1.1.125</ecNumber>
        <ecNumber evidence="2">1.1.1.127</ecNumber>
    </submittedName>
</protein>
<reference evidence="2" key="1">
    <citation type="submission" date="2020-02" db="EMBL/GenBank/DDBJ databases">
        <authorList>
            <person name="Meier V. D."/>
        </authorList>
    </citation>
    <scope>NUCLEOTIDE SEQUENCE</scope>
    <source>
        <strain evidence="2">AVDCRST_MAG01</strain>
    </source>
</reference>
<sequence>GRPRRPRARRQGRPGHRGGPRPRGRHGARPGRGRRGRGRPGHRPDGGDRGRSYRHGPAFSRHEPEPHGDEGGRRRRDRGPLRLGDGPSGRPREQRGHHPPRFGPGVRGGGLGGRHPGEPLGGLLPLPGRRAALRRAGGRREDNQHRLGPLLRGRHHRPLLRGLQSRHSEPHARARQRVGAPRYKRERPRAELLHDRADRGHQGERGALHGTVSPHTCGPLRGARRPQGRGGPASLGSGGLHPRLGPARRRRLAGTV</sequence>
<keyword evidence="2" id="KW-0560">Oxidoreductase</keyword>
<feature type="compositionally biased region" description="Gly residues" evidence="1">
    <location>
        <begin position="105"/>
        <end position="114"/>
    </location>
</feature>
<proteinExistence type="predicted"/>
<dbReference type="EC" id="1.1.1.125" evidence="2"/>
<name>A0A6J4NM41_9ACTN</name>
<dbReference type="AlphaFoldDB" id="A0A6J4NM41"/>
<feature type="compositionally biased region" description="Gly residues" evidence="1">
    <location>
        <begin position="228"/>
        <end position="239"/>
    </location>
</feature>
<feature type="region of interest" description="Disordered" evidence="1">
    <location>
        <begin position="1"/>
        <end position="129"/>
    </location>
</feature>
<accession>A0A6J4NM41</accession>
<feature type="non-terminal residue" evidence="2">
    <location>
        <position position="256"/>
    </location>
</feature>
<dbReference type="GO" id="GO:0008678">
    <property type="term" value="F:2-deoxy-D-gluconate 3-dehydrogenase activity"/>
    <property type="evidence" value="ECO:0007669"/>
    <property type="project" value="UniProtKB-EC"/>
</dbReference>
<feature type="compositionally biased region" description="Basic residues" evidence="1">
    <location>
        <begin position="246"/>
        <end position="256"/>
    </location>
</feature>
<evidence type="ECO:0000313" key="2">
    <source>
        <dbReference type="EMBL" id="CAA9391450.1"/>
    </source>
</evidence>
<dbReference type="EC" id="1.1.1.127" evidence="2"/>
<organism evidence="2">
    <name type="scientific">uncultured Rubrobacteraceae bacterium</name>
    <dbReference type="NCBI Taxonomy" id="349277"/>
    <lineage>
        <taxon>Bacteria</taxon>
        <taxon>Bacillati</taxon>
        <taxon>Actinomycetota</taxon>
        <taxon>Rubrobacteria</taxon>
        <taxon>Rubrobacterales</taxon>
        <taxon>Rubrobacteraceae</taxon>
        <taxon>environmental samples</taxon>
    </lineage>
</organism>
<feature type="region of interest" description="Disordered" evidence="1">
    <location>
        <begin position="160"/>
        <end position="256"/>
    </location>
</feature>
<feature type="compositionally biased region" description="Basic residues" evidence="1">
    <location>
        <begin position="1"/>
        <end position="41"/>
    </location>
</feature>
<feature type="compositionally biased region" description="Basic and acidic residues" evidence="1">
    <location>
        <begin position="188"/>
        <end position="207"/>
    </location>
</feature>
<feature type="compositionally biased region" description="Basic and acidic residues" evidence="1">
    <location>
        <begin position="60"/>
        <end position="72"/>
    </location>
</feature>
<feature type="compositionally biased region" description="Basic and acidic residues" evidence="1">
    <location>
        <begin position="42"/>
        <end position="51"/>
    </location>
</feature>
<gene>
    <name evidence="2" type="ORF">AVDCRST_MAG01-01-528</name>
</gene>